<feature type="domain" description="Aldehyde dehydrogenase" evidence="4">
    <location>
        <begin position="26"/>
        <end position="482"/>
    </location>
</feature>
<proteinExistence type="inferred from homology"/>
<evidence type="ECO:0000256" key="2">
    <source>
        <dbReference type="PROSITE-ProRule" id="PRU10007"/>
    </source>
</evidence>
<evidence type="ECO:0000256" key="1">
    <source>
        <dbReference type="ARBA" id="ARBA00023002"/>
    </source>
</evidence>
<dbReference type="CDD" id="cd07109">
    <property type="entry name" value="ALDH_AAS00426"/>
    <property type="match status" value="1"/>
</dbReference>
<reference evidence="6" key="1">
    <citation type="journal article" date="2019" name="Int. J. Syst. Evol. Microbiol.">
        <title>The Global Catalogue of Microorganisms (GCM) 10K type strain sequencing project: providing services to taxonomists for standard genome sequencing and annotation.</title>
        <authorList>
            <consortium name="The Broad Institute Genomics Platform"/>
            <consortium name="The Broad Institute Genome Sequencing Center for Infectious Disease"/>
            <person name="Wu L."/>
            <person name="Ma J."/>
        </authorList>
    </citation>
    <scope>NUCLEOTIDE SEQUENCE [LARGE SCALE GENOMIC DNA]</scope>
    <source>
        <strain evidence="6">CCUG 49560</strain>
    </source>
</reference>
<evidence type="ECO:0000313" key="5">
    <source>
        <dbReference type="EMBL" id="MFC4591373.1"/>
    </source>
</evidence>
<dbReference type="PROSITE" id="PS00687">
    <property type="entry name" value="ALDEHYDE_DEHYDR_GLU"/>
    <property type="match status" value="1"/>
</dbReference>
<dbReference type="SUPFAM" id="SSF53720">
    <property type="entry name" value="ALDH-like"/>
    <property type="match status" value="1"/>
</dbReference>
<dbReference type="InterPro" id="IPR016162">
    <property type="entry name" value="Ald_DH_N"/>
</dbReference>
<accession>A0ABV9ER99</accession>
<dbReference type="InterPro" id="IPR029510">
    <property type="entry name" value="Ald_DH_CS_GLU"/>
</dbReference>
<keyword evidence="6" id="KW-1185">Reference proteome</keyword>
<dbReference type="InterPro" id="IPR015590">
    <property type="entry name" value="Aldehyde_DH_dom"/>
</dbReference>
<dbReference type="RefSeq" id="WP_262844838.1">
    <property type="nucleotide sequence ID" value="NZ_JANZYP010000033.1"/>
</dbReference>
<comment type="caution">
    <text evidence="5">The sequence shown here is derived from an EMBL/GenBank/DDBJ whole genome shotgun (WGS) entry which is preliminary data.</text>
</comment>
<sequence>MTMTTNRTERLPVRQAIIGGEHIEASDSFDDLDPSTGLLCARVARCGTEEIDLAVTSARSAFESDWRRTSPADRANACRRMAAVLRAHRGELAELETLDTGKPIRQAYVDADVAARYFEFYAGCAEALFGDTLLSTPDLFAYTLPEPHGVCGHIVPWNYPLQVSARTIAPALAAGNCCVLKPAEEAPLTALRLGDLALEAGFPPGVLNVVPGYGAEAGAALSAHDGLDHLAFTGSRAVGEMVMTSAAKNIVPVTLELGGKSPHILFPDFEPERAIQLIVASIVEHAGQNCSAGSRVLVHEDIHDMVVAALVEVFKMLRIGAGRTDPDVGPVISAKQRSRVLDYIERGRRDSRLVTGGGLPDDPELGDGFFVQPTIFDDVPPGSDISHEEIFGPVLCVTGFSDADEAIALANGTPYGLSAGVWTQNVGLAQRLIRELRVGQVFVNNYSAAGAVELPFGGYKKSGFGREKGFQALREYTRCKAVAIRVGSE</sequence>
<evidence type="ECO:0000256" key="3">
    <source>
        <dbReference type="RuleBase" id="RU003345"/>
    </source>
</evidence>
<dbReference type="Gene3D" id="3.40.309.10">
    <property type="entry name" value="Aldehyde Dehydrogenase, Chain A, domain 2"/>
    <property type="match status" value="1"/>
</dbReference>
<keyword evidence="1 3" id="KW-0560">Oxidoreductase</keyword>
<dbReference type="PROSITE" id="PS00070">
    <property type="entry name" value="ALDEHYDE_DEHYDR_CYS"/>
    <property type="match status" value="1"/>
</dbReference>
<dbReference type="InterPro" id="IPR016160">
    <property type="entry name" value="Ald_DH_CS_CYS"/>
</dbReference>
<gene>
    <name evidence="5" type="ORF">ACFO8L_35135</name>
</gene>
<comment type="similarity">
    <text evidence="3">Belongs to the aldehyde dehydrogenase family.</text>
</comment>
<protein>
    <submittedName>
        <fullName evidence="5">Aldehyde dehydrogenase family protein</fullName>
    </submittedName>
</protein>
<dbReference type="InterPro" id="IPR016163">
    <property type="entry name" value="Ald_DH_C"/>
</dbReference>
<dbReference type="Pfam" id="PF00171">
    <property type="entry name" value="Aldedh"/>
    <property type="match status" value="1"/>
</dbReference>
<name>A0ABV9ER99_9ACTN</name>
<dbReference type="InterPro" id="IPR016161">
    <property type="entry name" value="Ald_DH/histidinol_DH"/>
</dbReference>
<dbReference type="PANTHER" id="PTHR11699">
    <property type="entry name" value="ALDEHYDE DEHYDROGENASE-RELATED"/>
    <property type="match status" value="1"/>
</dbReference>
<evidence type="ECO:0000313" key="6">
    <source>
        <dbReference type="Proteomes" id="UP001595891"/>
    </source>
</evidence>
<feature type="active site" evidence="2">
    <location>
        <position position="256"/>
    </location>
</feature>
<dbReference type="Proteomes" id="UP001595891">
    <property type="component" value="Unassembled WGS sequence"/>
</dbReference>
<dbReference type="Gene3D" id="3.40.605.10">
    <property type="entry name" value="Aldehyde Dehydrogenase, Chain A, domain 1"/>
    <property type="match status" value="1"/>
</dbReference>
<dbReference type="EMBL" id="JBHSFN010000032">
    <property type="protein sequence ID" value="MFC4591373.1"/>
    <property type="molecule type" value="Genomic_DNA"/>
</dbReference>
<evidence type="ECO:0000259" key="4">
    <source>
        <dbReference type="Pfam" id="PF00171"/>
    </source>
</evidence>
<organism evidence="5 6">
    <name type="scientific">Sphaerisporangium corydalis</name>
    <dbReference type="NCBI Taxonomy" id="1441875"/>
    <lineage>
        <taxon>Bacteria</taxon>
        <taxon>Bacillati</taxon>
        <taxon>Actinomycetota</taxon>
        <taxon>Actinomycetes</taxon>
        <taxon>Streptosporangiales</taxon>
        <taxon>Streptosporangiaceae</taxon>
        <taxon>Sphaerisporangium</taxon>
    </lineage>
</organism>